<dbReference type="Pfam" id="PF07454">
    <property type="entry name" value="SpoIIP"/>
    <property type="match status" value="1"/>
</dbReference>
<keyword evidence="3" id="KW-1185">Reference proteome</keyword>
<reference evidence="2 3" key="1">
    <citation type="submission" date="2023-07" db="EMBL/GenBank/DDBJ databases">
        <title>Genomic Encyclopedia of Type Strains, Phase IV (KMG-IV): sequencing the most valuable type-strain genomes for metagenomic binning, comparative biology and taxonomic classification.</title>
        <authorList>
            <person name="Goeker M."/>
        </authorList>
    </citation>
    <scope>NUCLEOTIDE SEQUENCE [LARGE SCALE GENOMIC DNA]</scope>
    <source>
        <strain evidence="2 3">DSM 29005</strain>
    </source>
</reference>
<dbReference type="EMBL" id="JAUSUD010000033">
    <property type="protein sequence ID" value="MDQ0233197.1"/>
    <property type="molecule type" value="Genomic_DNA"/>
</dbReference>
<organism evidence="2 3">
    <name type="scientific">Metabacillus malikii</name>
    <dbReference type="NCBI Taxonomy" id="1504265"/>
    <lineage>
        <taxon>Bacteria</taxon>
        <taxon>Bacillati</taxon>
        <taxon>Bacillota</taxon>
        <taxon>Bacilli</taxon>
        <taxon>Bacillales</taxon>
        <taxon>Bacillaceae</taxon>
        <taxon>Metabacillus</taxon>
    </lineage>
</organism>
<comment type="caution">
    <text evidence="2">The sequence shown here is derived from an EMBL/GenBank/DDBJ whole genome shotgun (WGS) entry which is preliminary data.</text>
</comment>
<evidence type="ECO:0000313" key="3">
    <source>
        <dbReference type="Proteomes" id="UP001234495"/>
    </source>
</evidence>
<dbReference type="InterPro" id="IPR010897">
    <property type="entry name" value="Spore_II_P"/>
</dbReference>
<feature type="transmembrane region" description="Helical" evidence="1">
    <location>
        <begin position="49"/>
        <end position="74"/>
    </location>
</feature>
<evidence type="ECO:0000313" key="2">
    <source>
        <dbReference type="EMBL" id="MDQ0233197.1"/>
    </source>
</evidence>
<name>A0ABT9ZN08_9BACI</name>
<sequence>MRIKEEIFDTIKNSPELKPREDFIQQTKLKLINEARRYNKRQKIIKASYHWSAFAAALALITWISFLGGMNYLLESASQVMASFNGNTNPPATEKNEVNPISIKSPMVLIYHTHNTESFSTLASDNRL</sequence>
<keyword evidence="1" id="KW-1133">Transmembrane helix</keyword>
<accession>A0ABT9ZN08</accession>
<dbReference type="Proteomes" id="UP001234495">
    <property type="component" value="Unassembled WGS sequence"/>
</dbReference>
<keyword evidence="1" id="KW-0472">Membrane</keyword>
<dbReference type="RefSeq" id="WP_307346192.1">
    <property type="nucleotide sequence ID" value="NZ_JAUSUD010000033.1"/>
</dbReference>
<protein>
    <submittedName>
        <fullName evidence="2">Uncharacterized protein</fullName>
    </submittedName>
</protein>
<gene>
    <name evidence="2" type="ORF">J2S19_004539</name>
</gene>
<evidence type="ECO:0000256" key="1">
    <source>
        <dbReference type="SAM" id="Phobius"/>
    </source>
</evidence>
<keyword evidence="1" id="KW-0812">Transmembrane</keyword>
<proteinExistence type="predicted"/>